<evidence type="ECO:0000313" key="4">
    <source>
        <dbReference type="Proteomes" id="UP000318431"/>
    </source>
</evidence>
<sequence length="295" mass="31282">MMTLPMTLPKALVALALAGAAFGAQAHKPWILPSSTVVEAKEAWVTVDAAVSEGLFDIDHVPLRLDGLTITGPDGASVTPENVSNGKLRNTFDVKMARSGTYRIALVNQNVMASYKAGGETKRFRGTEETFRKEVPANAEELRVTRTTSRLETFVTANEPDTAVLKPTGTGLELVPVTHPNELRAGEKATWRFLLDGQPAANLPFSLIPGGVRYRGTLNETRQSTDAKGEITFTIPAAGMYLVSAAWPVQARGEGAGPGGPGAQGGQGQARPAGQPPQQPARRVTYAATVEVLPE</sequence>
<dbReference type="EMBL" id="VLLB01000009">
    <property type="protein sequence ID" value="TWI62201.1"/>
    <property type="molecule type" value="Genomic_DNA"/>
</dbReference>
<protein>
    <submittedName>
        <fullName evidence="3">Putative GH25 family protein</fullName>
    </submittedName>
</protein>
<dbReference type="AlphaFoldDB" id="A0A562QZG2"/>
<feature type="region of interest" description="Disordered" evidence="1">
    <location>
        <begin position="252"/>
        <end position="295"/>
    </location>
</feature>
<accession>A0A562QZG2</accession>
<feature type="chain" id="PRO_5021951634" evidence="2">
    <location>
        <begin position="27"/>
        <end position="295"/>
    </location>
</feature>
<keyword evidence="4" id="KW-1185">Reference proteome</keyword>
<organism evidence="3 4">
    <name type="scientific">Pseudoduganella lurida</name>
    <dbReference type="NCBI Taxonomy" id="1036180"/>
    <lineage>
        <taxon>Bacteria</taxon>
        <taxon>Pseudomonadati</taxon>
        <taxon>Pseudomonadota</taxon>
        <taxon>Betaproteobacteria</taxon>
        <taxon>Burkholderiales</taxon>
        <taxon>Oxalobacteraceae</taxon>
        <taxon>Telluria group</taxon>
        <taxon>Pseudoduganella</taxon>
    </lineage>
</organism>
<keyword evidence="2" id="KW-0732">Signal</keyword>
<name>A0A562QZG2_9BURK</name>
<dbReference type="Pfam" id="PF10670">
    <property type="entry name" value="DUF4198"/>
    <property type="match status" value="1"/>
</dbReference>
<evidence type="ECO:0000256" key="2">
    <source>
        <dbReference type="SAM" id="SignalP"/>
    </source>
</evidence>
<evidence type="ECO:0000256" key="1">
    <source>
        <dbReference type="SAM" id="MobiDB-lite"/>
    </source>
</evidence>
<feature type="signal peptide" evidence="2">
    <location>
        <begin position="1"/>
        <end position="26"/>
    </location>
</feature>
<comment type="caution">
    <text evidence="3">The sequence shown here is derived from an EMBL/GenBank/DDBJ whole genome shotgun (WGS) entry which is preliminary data.</text>
</comment>
<proteinExistence type="predicted"/>
<evidence type="ECO:0000313" key="3">
    <source>
        <dbReference type="EMBL" id="TWI62201.1"/>
    </source>
</evidence>
<dbReference type="InterPro" id="IPR019613">
    <property type="entry name" value="DUF4198"/>
</dbReference>
<feature type="compositionally biased region" description="Gly residues" evidence="1">
    <location>
        <begin position="254"/>
        <end position="268"/>
    </location>
</feature>
<gene>
    <name evidence="3" type="ORF">IP91_04310</name>
</gene>
<dbReference type="Proteomes" id="UP000318431">
    <property type="component" value="Unassembled WGS sequence"/>
</dbReference>
<reference evidence="3 4" key="1">
    <citation type="journal article" date="2015" name="Stand. Genomic Sci.">
        <title>Genomic Encyclopedia of Bacterial and Archaeal Type Strains, Phase III: the genomes of soil and plant-associated and newly described type strains.</title>
        <authorList>
            <person name="Whitman W.B."/>
            <person name="Woyke T."/>
            <person name="Klenk H.P."/>
            <person name="Zhou Y."/>
            <person name="Lilburn T.G."/>
            <person name="Beck B.J."/>
            <person name="De Vos P."/>
            <person name="Vandamme P."/>
            <person name="Eisen J.A."/>
            <person name="Garrity G."/>
            <person name="Hugenholtz P."/>
            <person name="Kyrpides N.C."/>
        </authorList>
    </citation>
    <scope>NUCLEOTIDE SEQUENCE [LARGE SCALE GENOMIC DNA]</scope>
    <source>
        <strain evidence="3 4">CGMCC 1.10822</strain>
    </source>
</reference>